<dbReference type="CDD" id="cd00609">
    <property type="entry name" value="AAT_like"/>
    <property type="match status" value="1"/>
</dbReference>
<evidence type="ECO:0000256" key="6">
    <source>
        <dbReference type="ARBA" id="ARBA00023125"/>
    </source>
</evidence>
<dbReference type="GO" id="GO:0003677">
    <property type="term" value="F:DNA binding"/>
    <property type="evidence" value="ECO:0007669"/>
    <property type="project" value="UniProtKB-KW"/>
</dbReference>
<dbReference type="InterPro" id="IPR036388">
    <property type="entry name" value="WH-like_DNA-bd_sf"/>
</dbReference>
<comment type="caution">
    <text evidence="9">The sequence shown here is derived from an EMBL/GenBank/DDBJ whole genome shotgun (WGS) entry which is preliminary data.</text>
</comment>
<dbReference type="InterPro" id="IPR036390">
    <property type="entry name" value="WH_DNA-bd_sf"/>
</dbReference>
<keyword evidence="4" id="KW-0663">Pyridoxal phosphate</keyword>
<dbReference type="InterPro" id="IPR015424">
    <property type="entry name" value="PyrdxlP-dep_Trfase"/>
</dbReference>
<dbReference type="Pfam" id="PF00155">
    <property type="entry name" value="Aminotran_1_2"/>
    <property type="match status" value="1"/>
</dbReference>
<organism evidence="9 10">
    <name type="scientific">Paenibacillus agaridevorans</name>
    <dbReference type="NCBI Taxonomy" id="171404"/>
    <lineage>
        <taxon>Bacteria</taxon>
        <taxon>Bacillati</taxon>
        <taxon>Bacillota</taxon>
        <taxon>Bacilli</taxon>
        <taxon>Bacillales</taxon>
        <taxon>Paenibacillaceae</taxon>
        <taxon>Paenibacillus</taxon>
    </lineage>
</organism>
<reference evidence="9 10" key="1">
    <citation type="submission" date="2017-08" db="EMBL/GenBank/DDBJ databases">
        <title>Substantial Increase in Enzyme Production by Combined Drug-Resistance Mutations in Paenibacillus agaridevorans.</title>
        <authorList>
            <person name="Tanaka Y."/>
            <person name="Funane K."/>
            <person name="Hosaka T."/>
            <person name="Shiwa Y."/>
            <person name="Fujita N."/>
            <person name="Miyazaki T."/>
            <person name="Yoshikawa H."/>
            <person name="Murakami K."/>
            <person name="Kasahara K."/>
            <person name="Inaoka T."/>
            <person name="Hiraga Y."/>
            <person name="Ochi K."/>
        </authorList>
    </citation>
    <scope>NUCLEOTIDE SEQUENCE [LARGE SCALE GENOMIC DNA]</scope>
    <source>
        <strain evidence="9 10">T-3040</strain>
    </source>
</reference>
<evidence type="ECO:0000256" key="5">
    <source>
        <dbReference type="ARBA" id="ARBA00023015"/>
    </source>
</evidence>
<proteinExistence type="inferred from homology"/>
<evidence type="ECO:0000256" key="4">
    <source>
        <dbReference type="ARBA" id="ARBA00022898"/>
    </source>
</evidence>
<dbReference type="PANTHER" id="PTHR46577">
    <property type="entry name" value="HTH-TYPE TRANSCRIPTIONAL REGULATORY PROTEIN GABR"/>
    <property type="match status" value="1"/>
</dbReference>
<dbReference type="SUPFAM" id="SSF46785">
    <property type="entry name" value="Winged helix' DNA-binding domain"/>
    <property type="match status" value="1"/>
</dbReference>
<dbReference type="InterPro" id="IPR000524">
    <property type="entry name" value="Tscrpt_reg_HTH_GntR"/>
</dbReference>
<dbReference type="Gene3D" id="3.40.640.10">
    <property type="entry name" value="Type I PLP-dependent aspartate aminotransferase-like (Major domain)"/>
    <property type="match status" value="1"/>
</dbReference>
<dbReference type="PRINTS" id="PR00035">
    <property type="entry name" value="HTHGNTR"/>
</dbReference>
<evidence type="ECO:0000259" key="8">
    <source>
        <dbReference type="PROSITE" id="PS50949"/>
    </source>
</evidence>
<dbReference type="PANTHER" id="PTHR46577:SF1">
    <property type="entry name" value="HTH-TYPE TRANSCRIPTIONAL REGULATORY PROTEIN GABR"/>
    <property type="match status" value="1"/>
</dbReference>
<dbReference type="InterPro" id="IPR004839">
    <property type="entry name" value="Aminotransferase_I/II_large"/>
</dbReference>
<dbReference type="GO" id="GO:0030170">
    <property type="term" value="F:pyridoxal phosphate binding"/>
    <property type="evidence" value="ECO:0007669"/>
    <property type="project" value="InterPro"/>
</dbReference>
<evidence type="ECO:0000256" key="2">
    <source>
        <dbReference type="ARBA" id="ARBA00005384"/>
    </source>
</evidence>
<keyword evidence="6" id="KW-0238">DNA-binding</keyword>
<dbReference type="Proteomes" id="UP000245202">
    <property type="component" value="Unassembled WGS sequence"/>
</dbReference>
<evidence type="ECO:0000256" key="3">
    <source>
        <dbReference type="ARBA" id="ARBA00022576"/>
    </source>
</evidence>
<dbReference type="Pfam" id="PF00392">
    <property type="entry name" value="GntR"/>
    <property type="match status" value="1"/>
</dbReference>
<keyword evidence="3" id="KW-0808">Transferase</keyword>
<feature type="domain" description="HTH gntR-type" evidence="8">
    <location>
        <begin position="12"/>
        <end position="80"/>
    </location>
</feature>
<evidence type="ECO:0000313" key="9">
    <source>
        <dbReference type="EMBL" id="GBG10699.1"/>
    </source>
</evidence>
<comment type="similarity">
    <text evidence="2">In the C-terminal section; belongs to the class-I pyridoxal-phosphate-dependent aminotransferase family.</text>
</comment>
<keyword evidence="5" id="KW-0805">Transcription regulation</keyword>
<gene>
    <name evidence="9" type="ORF">PAT3040_05451</name>
</gene>
<keyword evidence="7" id="KW-0804">Transcription</keyword>
<comment type="cofactor">
    <cofactor evidence="1">
        <name>pyridoxal 5'-phosphate</name>
        <dbReference type="ChEBI" id="CHEBI:597326"/>
    </cofactor>
</comment>
<protein>
    <submittedName>
        <fullName evidence="9">GntR family transcriptional regulator</fullName>
    </submittedName>
</protein>
<evidence type="ECO:0000256" key="7">
    <source>
        <dbReference type="ARBA" id="ARBA00023163"/>
    </source>
</evidence>
<dbReference type="CDD" id="cd07377">
    <property type="entry name" value="WHTH_GntR"/>
    <property type="match status" value="1"/>
</dbReference>
<accession>A0A2R5EYF7</accession>
<name>A0A2R5EYF7_9BACL</name>
<dbReference type="GO" id="GO:0003700">
    <property type="term" value="F:DNA-binding transcription factor activity"/>
    <property type="evidence" value="ECO:0007669"/>
    <property type="project" value="InterPro"/>
</dbReference>
<evidence type="ECO:0000313" key="10">
    <source>
        <dbReference type="Proteomes" id="UP000245202"/>
    </source>
</evidence>
<evidence type="ECO:0000256" key="1">
    <source>
        <dbReference type="ARBA" id="ARBA00001933"/>
    </source>
</evidence>
<dbReference type="SUPFAM" id="SSF53383">
    <property type="entry name" value="PLP-dependent transferases"/>
    <property type="match status" value="1"/>
</dbReference>
<dbReference type="GO" id="GO:0008483">
    <property type="term" value="F:transaminase activity"/>
    <property type="evidence" value="ECO:0007669"/>
    <property type="project" value="UniProtKB-KW"/>
</dbReference>
<dbReference type="PROSITE" id="PS50949">
    <property type="entry name" value="HTH_GNTR"/>
    <property type="match status" value="1"/>
</dbReference>
<dbReference type="InterPro" id="IPR015421">
    <property type="entry name" value="PyrdxlP-dep_Trfase_major"/>
</dbReference>
<dbReference type="SMART" id="SM00345">
    <property type="entry name" value="HTH_GNTR"/>
    <property type="match status" value="1"/>
</dbReference>
<keyword evidence="3" id="KW-0032">Aminotransferase</keyword>
<dbReference type="AlphaFoldDB" id="A0A2R5EYF7"/>
<sequence>MLWFPVDRSAESSLTVQVYEQLRQRILRSELVEGERLPSSRELASSIGVSRNIVLEVYDRLLAEGYLEIRPQSGTYVAAGSHFPTIAQAMSSDVEGQSAASIARPPPPPGMIDFRAAHPAADYFPRAAWGRLAKEICLYAPERAFGYGSPEGASELRSVLARYLLQARGVRCHPEQIVITTGATQALQLVTGLLSRDKRARIAVEDPVTDEMRTIFAYAGAELLPVPVDDTGILPEELPAGEAPDFVFVIPSHQFPLGGTLPIQRRIQLIEYARRSDCLIVEDDYDSEFTYEGVPVHSMQGLDPERVIYVGTFSKILSPSLRIGYAVLPIRYVEEYRRLKWFADRHTAMLEQLILARFMEEGYFDRHIRRMRKIYRKRRETLASNLRKHLPQARILGESAGMHLVVEVPGVRFTEERMAQIAREGVHVYAVEHYALVRGRHENRIVMGYGGLTPQDIADGVERLARAITAAD</sequence>
<keyword evidence="10" id="KW-1185">Reference proteome</keyword>
<dbReference type="Gene3D" id="1.10.10.10">
    <property type="entry name" value="Winged helix-like DNA-binding domain superfamily/Winged helix DNA-binding domain"/>
    <property type="match status" value="1"/>
</dbReference>
<dbReference type="RefSeq" id="WP_108995142.1">
    <property type="nucleotide sequence ID" value="NZ_BDQX01000339.1"/>
</dbReference>
<dbReference type="InterPro" id="IPR051446">
    <property type="entry name" value="HTH_trans_reg/aminotransferase"/>
</dbReference>
<dbReference type="EMBL" id="BDQX01000339">
    <property type="protein sequence ID" value="GBG10699.1"/>
    <property type="molecule type" value="Genomic_DNA"/>
</dbReference>